<feature type="transmembrane region" description="Helical" evidence="1">
    <location>
        <begin position="83"/>
        <end position="103"/>
    </location>
</feature>
<dbReference type="GeneID" id="83861842"/>
<feature type="transmembrane region" description="Helical" evidence="1">
    <location>
        <begin position="140"/>
        <end position="158"/>
    </location>
</feature>
<feature type="transmembrane region" description="Helical" evidence="1">
    <location>
        <begin position="165"/>
        <end position="185"/>
    </location>
</feature>
<dbReference type="EMBL" id="UATM01000032">
    <property type="protein sequence ID" value="SPY49066.1"/>
    <property type="molecule type" value="Genomic_DNA"/>
</dbReference>
<protein>
    <submittedName>
        <fullName evidence="2">Uncharacterized protein</fullName>
    </submittedName>
</protein>
<keyword evidence="1" id="KW-0812">Transmembrane</keyword>
<keyword evidence="1" id="KW-1133">Transmembrane helix</keyword>
<dbReference type="OrthoDB" id="9902253at2"/>
<evidence type="ECO:0000313" key="2">
    <source>
        <dbReference type="EMBL" id="SPY49066.1"/>
    </source>
</evidence>
<feature type="transmembrane region" description="Helical" evidence="1">
    <location>
        <begin position="115"/>
        <end position="134"/>
    </location>
</feature>
<keyword evidence="1" id="KW-0472">Membrane</keyword>
<organism evidence="2 3">
    <name type="scientific">Peptoniphilus harei</name>
    <dbReference type="NCBI Taxonomy" id="54005"/>
    <lineage>
        <taxon>Bacteria</taxon>
        <taxon>Bacillati</taxon>
        <taxon>Bacillota</taxon>
        <taxon>Tissierellia</taxon>
        <taxon>Tissierellales</taxon>
        <taxon>Peptoniphilaceae</taxon>
        <taxon>Peptoniphilus</taxon>
    </lineage>
</organism>
<evidence type="ECO:0000313" key="3">
    <source>
        <dbReference type="Proteomes" id="UP000250070"/>
    </source>
</evidence>
<dbReference type="AlphaFoldDB" id="A0A2X2A0E3"/>
<gene>
    <name evidence="2" type="ORF">NCTC13076_02165</name>
</gene>
<dbReference type="RefSeq" id="WP_112890557.1">
    <property type="nucleotide sequence ID" value="NZ_CP068103.1"/>
</dbReference>
<evidence type="ECO:0000256" key="1">
    <source>
        <dbReference type="SAM" id="Phobius"/>
    </source>
</evidence>
<reference evidence="2 3" key="1">
    <citation type="submission" date="2018-06" db="EMBL/GenBank/DDBJ databases">
        <authorList>
            <consortium name="Pathogen Informatics"/>
            <person name="Doyle S."/>
        </authorList>
    </citation>
    <scope>NUCLEOTIDE SEQUENCE [LARGE SCALE GENOMIC DNA]</scope>
    <source>
        <strain evidence="2 3">NCTC13076</strain>
    </source>
</reference>
<accession>A0A2X2A0E3</accession>
<dbReference type="Proteomes" id="UP000250070">
    <property type="component" value="Unassembled WGS sequence"/>
</dbReference>
<name>A0A2X2A0E3_9FIRM</name>
<feature type="transmembrane region" description="Helical" evidence="1">
    <location>
        <begin position="12"/>
        <end position="31"/>
    </location>
</feature>
<sequence>MKAVLINEWKIFKYYFLASIVGLALILLIFINNRGGDNRLLNYCVAIVSYTLRGQIVFGDKYNDMGNFLTIPVSINDYALGKIMRNIIVYVITSTAFFSLVIFKENITMEIIKRFIFYFLAIDFSLMSIFHIFFSKYKKSYIFIIYTLFVLLVGMPLLRYTKYLLNYKIIFIILSIALPVISVFMDYKFSSKLLKENEII</sequence>
<proteinExistence type="predicted"/>